<organism evidence="3">
    <name type="scientific">Salix viminalis</name>
    <name type="common">Common osier</name>
    <name type="synonym">Basket willow</name>
    <dbReference type="NCBI Taxonomy" id="40686"/>
    <lineage>
        <taxon>Eukaryota</taxon>
        <taxon>Viridiplantae</taxon>
        <taxon>Streptophyta</taxon>
        <taxon>Embryophyta</taxon>
        <taxon>Tracheophyta</taxon>
        <taxon>Spermatophyta</taxon>
        <taxon>Magnoliopsida</taxon>
        <taxon>eudicotyledons</taxon>
        <taxon>Gunneridae</taxon>
        <taxon>Pentapetalae</taxon>
        <taxon>rosids</taxon>
        <taxon>fabids</taxon>
        <taxon>Malpighiales</taxon>
        <taxon>Salicaceae</taxon>
        <taxon>Saliceae</taxon>
        <taxon>Salix</taxon>
    </lineage>
</organism>
<accession>A0A6N2KYT6</accession>
<evidence type="ECO:0000313" key="3">
    <source>
        <dbReference type="EMBL" id="VFU33809.1"/>
    </source>
</evidence>
<name>A0A6N2KYT6_SALVM</name>
<keyword evidence="1" id="KW-0732">Signal</keyword>
<reference evidence="3" key="1">
    <citation type="submission" date="2019-03" db="EMBL/GenBank/DDBJ databases">
        <authorList>
            <person name="Mank J."/>
            <person name="Almeida P."/>
        </authorList>
    </citation>
    <scope>NUCLEOTIDE SEQUENCE</scope>
    <source>
        <strain evidence="3">78183</strain>
    </source>
</reference>
<gene>
    <name evidence="3" type="ORF">SVIM_LOCUS158153</name>
</gene>
<dbReference type="AlphaFoldDB" id="A0A6N2KYT6"/>
<evidence type="ECO:0000256" key="1">
    <source>
        <dbReference type="ARBA" id="ARBA00022729"/>
    </source>
</evidence>
<keyword evidence="2" id="KW-1015">Disulfide bond</keyword>
<evidence type="ECO:0000256" key="2">
    <source>
        <dbReference type="ARBA" id="ARBA00023157"/>
    </source>
</evidence>
<dbReference type="EMBL" id="CAADRP010000946">
    <property type="protein sequence ID" value="VFU33809.1"/>
    <property type="molecule type" value="Genomic_DNA"/>
</dbReference>
<dbReference type="SUPFAM" id="SSF51110">
    <property type="entry name" value="alpha-D-mannose-specific plant lectins"/>
    <property type="match status" value="1"/>
</dbReference>
<proteinExistence type="predicted"/>
<dbReference type="InterPro" id="IPR036426">
    <property type="entry name" value="Bulb-type_lectin_dom_sf"/>
</dbReference>
<protein>
    <submittedName>
        <fullName evidence="3">Uncharacterized protein</fullName>
    </submittedName>
</protein>
<sequence>MTTAIPSDDSVMTRLLVDYSVNSSRGNPINGSSGFLFFKKHGNLFLYGDSHQRFPVGNLFCSWTSWRSADDQGTGDYSFTLVAHHNSLCKLQEPY</sequence>